<dbReference type="OrthoDB" id="1259151at2759"/>
<protein>
    <recommendedName>
        <fullName evidence="2">F-box domain-containing protein</fullName>
    </recommendedName>
</protein>
<accession>A0A1J9QA75</accession>
<comment type="caution">
    <text evidence="3">The sequence shown here is derived from an EMBL/GenBank/DDBJ whole genome shotgun (WGS) entry which is preliminary data.</text>
</comment>
<dbReference type="EMBL" id="LGRN01000078">
    <property type="protein sequence ID" value="OJD17139.1"/>
    <property type="molecule type" value="Genomic_DNA"/>
</dbReference>
<name>A0A1J9QA75_9EURO</name>
<feature type="region of interest" description="Disordered" evidence="1">
    <location>
        <begin position="454"/>
        <end position="477"/>
    </location>
</feature>
<evidence type="ECO:0000313" key="3">
    <source>
        <dbReference type="EMBL" id="OJD17139.1"/>
    </source>
</evidence>
<dbReference type="STRING" id="1447872.A0A1J9QA75"/>
<organism evidence="3 4">
    <name type="scientific">Emergomyces pasteurianus Ep9510</name>
    <dbReference type="NCBI Taxonomy" id="1447872"/>
    <lineage>
        <taxon>Eukaryota</taxon>
        <taxon>Fungi</taxon>
        <taxon>Dikarya</taxon>
        <taxon>Ascomycota</taxon>
        <taxon>Pezizomycotina</taxon>
        <taxon>Eurotiomycetes</taxon>
        <taxon>Eurotiomycetidae</taxon>
        <taxon>Onygenales</taxon>
        <taxon>Ajellomycetaceae</taxon>
        <taxon>Emergomyces</taxon>
    </lineage>
</organism>
<proteinExistence type="predicted"/>
<keyword evidence="4" id="KW-1185">Reference proteome</keyword>
<feature type="domain" description="F-box" evidence="2">
    <location>
        <begin position="1"/>
        <end position="48"/>
    </location>
</feature>
<dbReference type="InterPro" id="IPR036047">
    <property type="entry name" value="F-box-like_dom_sf"/>
</dbReference>
<evidence type="ECO:0000313" key="4">
    <source>
        <dbReference type="Proteomes" id="UP000182235"/>
    </source>
</evidence>
<dbReference type="InterPro" id="IPR001810">
    <property type="entry name" value="F-box_dom"/>
</dbReference>
<dbReference type="SMART" id="SM00256">
    <property type="entry name" value="FBOX"/>
    <property type="match status" value="1"/>
</dbReference>
<dbReference type="VEuPathDB" id="FungiDB:AJ78_02733"/>
<evidence type="ECO:0000259" key="2">
    <source>
        <dbReference type="PROSITE" id="PS50181"/>
    </source>
</evidence>
<dbReference type="Pfam" id="PF12937">
    <property type="entry name" value="F-box-like"/>
    <property type="match status" value="1"/>
</dbReference>
<gene>
    <name evidence="3" type="ORF">AJ78_02733</name>
</gene>
<dbReference type="AlphaFoldDB" id="A0A1J9QA75"/>
<dbReference type="InterPro" id="IPR036322">
    <property type="entry name" value="WD40_repeat_dom_sf"/>
</dbReference>
<dbReference type="SUPFAM" id="SSF50978">
    <property type="entry name" value="WD40 repeat-like"/>
    <property type="match status" value="1"/>
</dbReference>
<dbReference type="Proteomes" id="UP000182235">
    <property type="component" value="Unassembled WGS sequence"/>
</dbReference>
<dbReference type="PROSITE" id="PS50181">
    <property type="entry name" value="FBOX"/>
    <property type="match status" value="1"/>
</dbReference>
<evidence type="ECO:0000256" key="1">
    <source>
        <dbReference type="SAM" id="MobiDB-lite"/>
    </source>
</evidence>
<sequence length="677" mass="76225">MLVDLPSDIIYHIVSFLPTASCVHNLAQTCQRLHEIISADNYRIFQAFIQSRFESIGSPPFWADAARALTSRSRAFDRKAIIGRFVLPPQNARRIGHPRTVRTDHPTLGYRPVIDSYEVWYGNSWNHRKEVLVWGAGADLNIRVTDLRHYGKGSTTELPVKADIGDSRCRRSIDGPREGVTWAVFNNLQGVNSWDDIAGVHALPSEHGEPGTESEDIIFGRRSGSLVRMAISPGTGSSYLKKRYITGESKNLEKTDLSAGPQRVLAATLGRKSIAFFRADAEENEVQPLDELKTTVYGFARHRCSRLLCDERIAIGSDGAIDTISIYELTPAGISQTRDFKIEAFDDSGFMRKSQVHTIEPLQATPRTGGTAGDLFLAGWEDSEVRLHDLRSPKPYVSSFIDTVDDSPIYHIQPIGHERFLVGSGINATVKFFDMRMPNRYSYLDAHPVPLHPLNNQRRHQPQTSHGDHTSKVLTSTSPITDEILKDSLTYRRRDVSIFLSNRPPIHPSSRVPLFRDNPRYRGPIYTMSHPSPSSSTIYVGVEANVIRLDFVSTDDIAGPHRQWFEQNLGLGLDLDVVDAGSGTGTRAAPRSDNHISAHVYDSSLRPFDLSCYERPLPEDRGKGVKLMMQHPLDRVVGNWERECDAADQEGVSGWDQRWWQPLIKRKKRLKMRWTRG</sequence>
<dbReference type="SUPFAM" id="SSF81383">
    <property type="entry name" value="F-box domain"/>
    <property type="match status" value="1"/>
</dbReference>
<reference evidence="3 4" key="1">
    <citation type="submission" date="2015-07" db="EMBL/GenBank/DDBJ databases">
        <title>Emmonsia species relationships and genome sequence.</title>
        <authorList>
            <consortium name="The Broad Institute Genomics Platform"/>
            <person name="Cuomo C.A."/>
            <person name="Munoz J.F."/>
            <person name="Imamovic A."/>
            <person name="Priest M.E."/>
            <person name="Young S."/>
            <person name="Clay O.K."/>
            <person name="McEwen J.G."/>
        </authorList>
    </citation>
    <scope>NUCLEOTIDE SEQUENCE [LARGE SCALE GENOMIC DNA]</scope>
    <source>
        <strain evidence="3 4">UAMH 9510</strain>
    </source>
</reference>